<keyword evidence="4" id="KW-1185">Reference proteome</keyword>
<name>A0A4U5NI25_STECR</name>
<proteinExistence type="predicted"/>
<reference evidence="3 4" key="2">
    <citation type="journal article" date="2019" name="G3 (Bethesda)">
        <title>Hybrid Assembly of the Genome of the Entomopathogenic Nematode Steinernema carpocapsae Identifies the X-Chromosome.</title>
        <authorList>
            <person name="Serra L."/>
            <person name="Macchietto M."/>
            <person name="Macias-Munoz A."/>
            <person name="McGill C.J."/>
            <person name="Rodriguez I.M."/>
            <person name="Rodriguez B."/>
            <person name="Murad R."/>
            <person name="Mortazavi A."/>
        </authorList>
    </citation>
    <scope>NUCLEOTIDE SEQUENCE [LARGE SCALE GENOMIC DNA]</scope>
    <source>
        <strain evidence="3 4">ALL</strain>
    </source>
</reference>
<dbReference type="OrthoDB" id="10597697at2759"/>
<feature type="compositionally biased region" description="Basic and acidic residues" evidence="1">
    <location>
        <begin position="77"/>
        <end position="100"/>
    </location>
</feature>
<dbReference type="EMBL" id="AZBU02000004">
    <property type="protein sequence ID" value="TKR82748.1"/>
    <property type="molecule type" value="Genomic_DNA"/>
</dbReference>
<gene>
    <name evidence="3" type="ORF">L596_016428</name>
</gene>
<accession>A0A4U5NI25</accession>
<reference evidence="3 4" key="1">
    <citation type="journal article" date="2015" name="Genome Biol.">
        <title>Comparative genomics of Steinernema reveals deeply conserved gene regulatory networks.</title>
        <authorList>
            <person name="Dillman A.R."/>
            <person name="Macchietto M."/>
            <person name="Porter C.F."/>
            <person name="Rogers A."/>
            <person name="Williams B."/>
            <person name="Antoshechkin I."/>
            <person name="Lee M.M."/>
            <person name="Goodwin Z."/>
            <person name="Lu X."/>
            <person name="Lewis E.E."/>
            <person name="Goodrich-Blair H."/>
            <person name="Stock S.P."/>
            <person name="Adams B.J."/>
            <person name="Sternberg P.W."/>
            <person name="Mortazavi A."/>
        </authorList>
    </citation>
    <scope>NUCLEOTIDE SEQUENCE [LARGE SCALE GENOMIC DNA]</scope>
    <source>
        <strain evidence="3 4">ALL</strain>
    </source>
</reference>
<sequence>MSSLRLSLALVATVVASVLADFGPHEGYGSHEGGFGGRGFGGDHGAKFGFGHDVGHKESYGKGEKKDWAEFNHGGHQSHDCGEKYGMKDDDGSGSQHGEHGGYRHGFVGYGSYGAPKAEGYGYGYGFGAPQYGSPKYGEALKYGHGSI</sequence>
<evidence type="ECO:0000313" key="4">
    <source>
        <dbReference type="Proteomes" id="UP000298663"/>
    </source>
</evidence>
<feature type="compositionally biased region" description="Basic and acidic residues" evidence="1">
    <location>
        <begin position="57"/>
        <end position="70"/>
    </location>
</feature>
<evidence type="ECO:0000256" key="2">
    <source>
        <dbReference type="SAM" id="SignalP"/>
    </source>
</evidence>
<feature type="chain" id="PRO_5020454187" evidence="2">
    <location>
        <begin position="21"/>
        <end position="148"/>
    </location>
</feature>
<evidence type="ECO:0000256" key="1">
    <source>
        <dbReference type="SAM" id="MobiDB-lite"/>
    </source>
</evidence>
<organism evidence="3 4">
    <name type="scientific">Steinernema carpocapsae</name>
    <name type="common">Entomopathogenic nematode</name>
    <dbReference type="NCBI Taxonomy" id="34508"/>
    <lineage>
        <taxon>Eukaryota</taxon>
        <taxon>Metazoa</taxon>
        <taxon>Ecdysozoa</taxon>
        <taxon>Nematoda</taxon>
        <taxon>Chromadorea</taxon>
        <taxon>Rhabditida</taxon>
        <taxon>Tylenchina</taxon>
        <taxon>Panagrolaimomorpha</taxon>
        <taxon>Strongyloidoidea</taxon>
        <taxon>Steinernematidae</taxon>
        <taxon>Steinernema</taxon>
    </lineage>
</organism>
<evidence type="ECO:0000313" key="3">
    <source>
        <dbReference type="EMBL" id="TKR82748.1"/>
    </source>
</evidence>
<feature type="signal peptide" evidence="2">
    <location>
        <begin position="1"/>
        <end position="20"/>
    </location>
</feature>
<dbReference type="AlphaFoldDB" id="A0A4U5NI25"/>
<dbReference type="Proteomes" id="UP000298663">
    <property type="component" value="Unassembled WGS sequence"/>
</dbReference>
<keyword evidence="2" id="KW-0732">Signal</keyword>
<comment type="caution">
    <text evidence="3">The sequence shown here is derived from an EMBL/GenBank/DDBJ whole genome shotgun (WGS) entry which is preliminary data.</text>
</comment>
<feature type="region of interest" description="Disordered" evidence="1">
    <location>
        <begin position="57"/>
        <end position="100"/>
    </location>
</feature>
<protein>
    <submittedName>
        <fullName evidence="3">Uncharacterized protein</fullName>
    </submittedName>
</protein>